<keyword evidence="5" id="KW-1185">Reference proteome</keyword>
<dbReference type="SUPFAM" id="SSF55874">
    <property type="entry name" value="ATPase domain of HSP90 chaperone/DNA topoisomerase II/histidine kinase"/>
    <property type="match status" value="1"/>
</dbReference>
<sequence length="211" mass="22421">MLDEAGATRSVVRWLASTPAAPAVARRQVHATLSGWRLLAFVDDARLVTSELVANAVNASTSIDSSDVLASWIALRLSDTGRRLVIEVFDSAPGLPTRRVHDPLAESGHGLHLVEAIATWGCYPTATGSGKVVRAVLEHHGAAPDSAHGPKPLPARTPTAPSETAAPAVGIDLDVLLRVRDCLLAHTTLRGRRPPRTVRSAATPRPIDSWR</sequence>
<organism evidence="4 5">
    <name type="scientific">Pseudofrankia asymbiotica</name>
    <dbReference type="NCBI Taxonomy" id="1834516"/>
    <lineage>
        <taxon>Bacteria</taxon>
        <taxon>Bacillati</taxon>
        <taxon>Actinomycetota</taxon>
        <taxon>Actinomycetes</taxon>
        <taxon>Frankiales</taxon>
        <taxon>Frankiaceae</taxon>
        <taxon>Pseudofrankia</taxon>
    </lineage>
</organism>
<dbReference type="Pfam" id="PF13581">
    <property type="entry name" value="HATPase_c_2"/>
    <property type="match status" value="1"/>
</dbReference>
<dbReference type="STRING" id="1834516.BL253_30640"/>
<proteinExistence type="predicted"/>
<protein>
    <recommendedName>
        <fullName evidence="3">Histidine kinase/HSP90-like ATPase domain-containing protein</fullName>
    </recommendedName>
</protein>
<feature type="compositionally biased region" description="Low complexity" evidence="2">
    <location>
        <begin position="154"/>
        <end position="164"/>
    </location>
</feature>
<feature type="region of interest" description="Disordered" evidence="2">
    <location>
        <begin position="142"/>
        <end position="164"/>
    </location>
</feature>
<comment type="caution">
    <text evidence="4">The sequence shown here is derived from an EMBL/GenBank/DDBJ whole genome shotgun (WGS) entry which is preliminary data.</text>
</comment>
<dbReference type="PANTHER" id="PTHR35526:SF3">
    <property type="entry name" value="ANTI-SIGMA-F FACTOR RSBW"/>
    <property type="match status" value="1"/>
</dbReference>
<dbReference type="InterPro" id="IPR050267">
    <property type="entry name" value="Anti-sigma-factor_SerPK"/>
</dbReference>
<dbReference type="InterPro" id="IPR003594">
    <property type="entry name" value="HATPase_dom"/>
</dbReference>
<evidence type="ECO:0000259" key="3">
    <source>
        <dbReference type="Pfam" id="PF13581"/>
    </source>
</evidence>
<gene>
    <name evidence="4" type="ORF">BL253_30640</name>
</gene>
<name>A0A1V2I2H8_9ACTN</name>
<evidence type="ECO:0000313" key="4">
    <source>
        <dbReference type="EMBL" id="ONH24269.1"/>
    </source>
</evidence>
<keyword evidence="1" id="KW-0808">Transferase</keyword>
<dbReference type="CDD" id="cd16936">
    <property type="entry name" value="HATPase_RsbW-like"/>
    <property type="match status" value="1"/>
</dbReference>
<dbReference type="Proteomes" id="UP000188929">
    <property type="component" value="Unassembled WGS sequence"/>
</dbReference>
<dbReference type="AlphaFoldDB" id="A0A1V2I2H8"/>
<feature type="domain" description="Histidine kinase/HSP90-like ATPase" evidence="3">
    <location>
        <begin position="17"/>
        <end position="135"/>
    </location>
</feature>
<keyword evidence="1" id="KW-0418">Kinase</keyword>
<dbReference type="GO" id="GO:0004674">
    <property type="term" value="F:protein serine/threonine kinase activity"/>
    <property type="evidence" value="ECO:0007669"/>
    <property type="project" value="UniProtKB-KW"/>
</dbReference>
<evidence type="ECO:0000313" key="5">
    <source>
        <dbReference type="Proteomes" id="UP000188929"/>
    </source>
</evidence>
<accession>A0A1V2I2H8</accession>
<dbReference type="InterPro" id="IPR036890">
    <property type="entry name" value="HATPase_C_sf"/>
</dbReference>
<evidence type="ECO:0000256" key="1">
    <source>
        <dbReference type="ARBA" id="ARBA00022527"/>
    </source>
</evidence>
<keyword evidence="1" id="KW-0723">Serine/threonine-protein kinase</keyword>
<dbReference type="Gene3D" id="3.30.565.10">
    <property type="entry name" value="Histidine kinase-like ATPase, C-terminal domain"/>
    <property type="match status" value="1"/>
</dbReference>
<dbReference type="PANTHER" id="PTHR35526">
    <property type="entry name" value="ANTI-SIGMA-F FACTOR RSBW-RELATED"/>
    <property type="match status" value="1"/>
</dbReference>
<evidence type="ECO:0000256" key="2">
    <source>
        <dbReference type="SAM" id="MobiDB-lite"/>
    </source>
</evidence>
<reference evidence="5" key="1">
    <citation type="submission" date="2016-10" db="EMBL/GenBank/DDBJ databases">
        <title>Frankia sp. NRRL B-16386 Genome sequencing.</title>
        <authorList>
            <person name="Ghodhbane-Gtari F."/>
            <person name="Swanson E."/>
            <person name="Gueddou A."/>
            <person name="Hezbri K."/>
            <person name="Ktari K."/>
            <person name="Nouioui I."/>
            <person name="Morris K."/>
            <person name="Simpson S."/>
            <person name="Abebe-Akele F."/>
            <person name="Thomas K."/>
            <person name="Gtari M."/>
            <person name="Tisa L.S."/>
        </authorList>
    </citation>
    <scope>NUCLEOTIDE SEQUENCE [LARGE SCALE GENOMIC DNA]</scope>
    <source>
        <strain evidence="5">NRRL B-16386</strain>
    </source>
</reference>
<dbReference type="EMBL" id="MOMC01000073">
    <property type="protein sequence ID" value="ONH24269.1"/>
    <property type="molecule type" value="Genomic_DNA"/>
</dbReference>